<dbReference type="RefSeq" id="WP_006740801.1">
    <property type="nucleotide sequence ID" value="NC_013457.1"/>
</dbReference>
<keyword evidence="3" id="KW-1185">Reference proteome</keyword>
<dbReference type="InterPro" id="IPR014973">
    <property type="entry name" value="DUF1835"/>
</dbReference>
<evidence type="ECO:0000313" key="2">
    <source>
        <dbReference type="EMBL" id="EDN58759.1"/>
    </source>
</evidence>
<accession>A0ABM9WZE9</accession>
<evidence type="ECO:0000259" key="1">
    <source>
        <dbReference type="Pfam" id="PF08874"/>
    </source>
</evidence>
<feature type="domain" description="DUF1835" evidence="1">
    <location>
        <begin position="101"/>
        <end position="215"/>
    </location>
</feature>
<dbReference type="Pfam" id="PF08874">
    <property type="entry name" value="DUF1835"/>
    <property type="match status" value="1"/>
</dbReference>
<dbReference type="Proteomes" id="UP000242664">
    <property type="component" value="Unassembled WGS sequence"/>
</dbReference>
<dbReference type="GeneID" id="45029829"/>
<protein>
    <recommendedName>
        <fullName evidence="1">DUF1835 domain-containing protein</fullName>
    </recommendedName>
</protein>
<reference evidence="3" key="1">
    <citation type="submission" date="2006-10" db="EMBL/GenBank/DDBJ databases">
        <authorList>
            <person name="Heidelberg J."/>
            <person name="Sebastian Y."/>
        </authorList>
    </citation>
    <scope>NUCLEOTIDE SEQUENCE [LARGE SCALE GENOMIC DNA]</scope>
    <source>
        <strain evidence="3">EX25</strain>
    </source>
</reference>
<gene>
    <name evidence="2" type="ORF">VEx25_A1324</name>
</gene>
<proteinExistence type="predicted"/>
<name>A0ABM9WZE9_VIBAE</name>
<evidence type="ECO:0000313" key="3">
    <source>
        <dbReference type="Proteomes" id="UP000242664"/>
    </source>
</evidence>
<sequence length="425" mass="49214">MNSTNSFLININQQKSVAKKRLKAIRQHDDEMLDRVKRFHSKPESLAPNTIQLDDVQHSLARELGLPSWSKLKAHVEELEAHKDAIKKHFPPLDSELKTLHVRCGHDIQQRLKDSGFEGTFLALIDPLCMGPIPATPQNFLAIRAQYVVETLLPVMKREDSVQDIVKFEQANIDTLLSDTFERIVFWVEHDSYDQLMLLRALTLLENVENKVIEIIELNQFPGTERFIGFGQLPEEAIRSCWRYRKPVTAKLFSQAKHSWHAVTSPTPISMVNLIEQHDLDCLPNMLNVLIRHMQELPHSQTGLSLTQQIALEVLSSQNRSILIKDWFEQYQQREPLPYLGDVMFYALLLPLAQCQTPLITIESRERDWWEQSVHITEAGQHCLEGFMLAKQCYWVGGISNTNQNYWSWDHLQLSTLTNHHWFSG</sequence>
<organism evidence="2 3">
    <name type="scientific">Vibrio antiquarius (strain Ex25)</name>
    <dbReference type="NCBI Taxonomy" id="150340"/>
    <lineage>
        <taxon>Bacteria</taxon>
        <taxon>Pseudomonadati</taxon>
        <taxon>Pseudomonadota</taxon>
        <taxon>Gammaproteobacteria</taxon>
        <taxon>Vibrionales</taxon>
        <taxon>Vibrionaceae</taxon>
        <taxon>Vibrio</taxon>
        <taxon>Vibrio diabolicus subgroup</taxon>
    </lineage>
</organism>
<dbReference type="EMBL" id="DS267808">
    <property type="protein sequence ID" value="EDN58759.1"/>
    <property type="molecule type" value="Genomic_DNA"/>
</dbReference>